<feature type="compositionally biased region" description="Basic residues" evidence="1">
    <location>
        <begin position="351"/>
        <end position="370"/>
    </location>
</feature>
<dbReference type="STRING" id="436010.A0A166X0D3"/>
<proteinExistence type="predicted"/>
<gene>
    <name evidence="2" type="ORF">FIBSPDRAFT_4016</name>
</gene>
<sequence>MFFIPFTRPRPPIYRYFNSNQHTPRYRYRIRRSYSWNPFRSLYNNAWNRVRDYPDIDGPGFGVGLNEARHWHSRAYGGLGNASQMAGADLGHAAAYEAYRTWMHSSYLYEPLSGDIERQREGLVGLAIAEATRLLQYAGRGGYERAEACDSAAATASMIFSQNRRNMGVTDQYGGHAGGRSRSNSFSGYGAYQPGVGGSSYGGVSPAFGARPPSPYAGAMGGGVSSYMGSASGDPYAADSTFMYPAHHRSRSHSRSHSHSRHGHSHGHRSRSPAVIMAPAASAGYGSAMAIPGYGGSGGGSYGAYGQPGTSPYRQPSPMQMYGGGGMGGMGYPGSVPGVQTLPAGTVVIPSRRRHRHSTSSSGGHHHHRRRSEDAYQQGYPAMGVPAYADASGYRY</sequence>
<dbReference type="OrthoDB" id="2802356at2759"/>
<reference evidence="2 3" key="1">
    <citation type="journal article" date="2016" name="Mol. Biol. Evol.">
        <title>Comparative Genomics of Early-Diverging Mushroom-Forming Fungi Provides Insights into the Origins of Lignocellulose Decay Capabilities.</title>
        <authorList>
            <person name="Nagy L.G."/>
            <person name="Riley R."/>
            <person name="Tritt A."/>
            <person name="Adam C."/>
            <person name="Daum C."/>
            <person name="Floudas D."/>
            <person name="Sun H."/>
            <person name="Yadav J.S."/>
            <person name="Pangilinan J."/>
            <person name="Larsson K.H."/>
            <person name="Matsuura K."/>
            <person name="Barry K."/>
            <person name="Labutti K."/>
            <person name="Kuo R."/>
            <person name="Ohm R.A."/>
            <person name="Bhattacharya S.S."/>
            <person name="Shirouzu T."/>
            <person name="Yoshinaga Y."/>
            <person name="Martin F.M."/>
            <person name="Grigoriev I.V."/>
            <person name="Hibbett D.S."/>
        </authorList>
    </citation>
    <scope>NUCLEOTIDE SEQUENCE [LARGE SCALE GENOMIC DNA]</scope>
    <source>
        <strain evidence="2 3">CBS 109695</strain>
    </source>
</reference>
<name>A0A166X0D3_9AGAM</name>
<dbReference type="EMBL" id="KV417480">
    <property type="protein sequence ID" value="KZP34299.1"/>
    <property type="molecule type" value="Genomic_DNA"/>
</dbReference>
<feature type="region of interest" description="Disordered" evidence="1">
    <location>
        <begin position="247"/>
        <end position="273"/>
    </location>
</feature>
<protein>
    <submittedName>
        <fullName evidence="2">Uncharacterized protein</fullName>
    </submittedName>
</protein>
<dbReference type="AlphaFoldDB" id="A0A166X0D3"/>
<keyword evidence="3" id="KW-1185">Reference proteome</keyword>
<evidence type="ECO:0000313" key="3">
    <source>
        <dbReference type="Proteomes" id="UP000076532"/>
    </source>
</evidence>
<feature type="region of interest" description="Disordered" evidence="1">
    <location>
        <begin position="351"/>
        <end position="379"/>
    </location>
</feature>
<feature type="compositionally biased region" description="Basic residues" evidence="1">
    <location>
        <begin position="247"/>
        <end position="271"/>
    </location>
</feature>
<evidence type="ECO:0000313" key="2">
    <source>
        <dbReference type="EMBL" id="KZP34299.1"/>
    </source>
</evidence>
<organism evidence="2 3">
    <name type="scientific">Athelia psychrophila</name>
    <dbReference type="NCBI Taxonomy" id="1759441"/>
    <lineage>
        <taxon>Eukaryota</taxon>
        <taxon>Fungi</taxon>
        <taxon>Dikarya</taxon>
        <taxon>Basidiomycota</taxon>
        <taxon>Agaricomycotina</taxon>
        <taxon>Agaricomycetes</taxon>
        <taxon>Agaricomycetidae</taxon>
        <taxon>Atheliales</taxon>
        <taxon>Atheliaceae</taxon>
        <taxon>Athelia</taxon>
    </lineage>
</organism>
<accession>A0A166X0D3</accession>
<evidence type="ECO:0000256" key="1">
    <source>
        <dbReference type="SAM" id="MobiDB-lite"/>
    </source>
</evidence>
<dbReference type="Proteomes" id="UP000076532">
    <property type="component" value="Unassembled WGS sequence"/>
</dbReference>